<dbReference type="RefSeq" id="WP_244350982.1">
    <property type="nucleotide sequence ID" value="NZ_JAFIRA010000030.1"/>
</dbReference>
<organism evidence="1 2">
    <name type="scientific">Thermostichus vulcanus str. 'Rupite'</name>
    <dbReference type="NCBI Taxonomy" id="2813851"/>
    <lineage>
        <taxon>Bacteria</taxon>
        <taxon>Bacillati</taxon>
        <taxon>Cyanobacteriota</taxon>
        <taxon>Cyanophyceae</taxon>
        <taxon>Thermostichales</taxon>
        <taxon>Thermostichaceae</taxon>
        <taxon>Thermostichus</taxon>
    </lineage>
</organism>
<proteinExistence type="predicted"/>
<sequence>MGEDASLFDIPLPDYADPSSPSYRYFLQAKALQDWYARQAIHSGNELLARFPRSRYAGDVLMCLYSLTGDVAFLQRLLAQFPESDRALEAEFTLQGGS</sequence>
<name>A0ABT0CDX7_THEVL</name>
<reference evidence="1" key="1">
    <citation type="submission" date="2021-02" db="EMBL/GenBank/DDBJ databases">
        <title>The CRISPR/cas machinery reduction and long-range gene transfer in the hot spring cyanobacterium Synechococcus.</title>
        <authorList>
            <person name="Dvorak P."/>
            <person name="Jahodarova E."/>
            <person name="Hasler P."/>
            <person name="Poulickova A."/>
        </authorList>
    </citation>
    <scope>NUCLEOTIDE SEQUENCE</scope>
    <source>
        <strain evidence="1">Rupite</strain>
    </source>
</reference>
<gene>
    <name evidence="1" type="ORF">JX360_11545</name>
</gene>
<accession>A0ABT0CDX7</accession>
<keyword evidence="2" id="KW-1185">Reference proteome</keyword>
<evidence type="ECO:0000313" key="1">
    <source>
        <dbReference type="EMBL" id="MCJ2543535.1"/>
    </source>
</evidence>
<protein>
    <submittedName>
        <fullName evidence="1">Uncharacterized protein</fullName>
    </submittedName>
</protein>
<dbReference type="Proteomes" id="UP000830835">
    <property type="component" value="Unassembled WGS sequence"/>
</dbReference>
<evidence type="ECO:0000313" key="2">
    <source>
        <dbReference type="Proteomes" id="UP000830835"/>
    </source>
</evidence>
<dbReference type="EMBL" id="JAFIRA010000030">
    <property type="protein sequence ID" value="MCJ2543535.1"/>
    <property type="molecule type" value="Genomic_DNA"/>
</dbReference>
<comment type="caution">
    <text evidence="1">The sequence shown here is derived from an EMBL/GenBank/DDBJ whole genome shotgun (WGS) entry which is preliminary data.</text>
</comment>